<protein>
    <submittedName>
        <fullName evidence="2">Uncharacterized protein</fullName>
    </submittedName>
</protein>
<sequence length="246" mass="29106">MAAKYFHTFEGRKFYPKLLSLRWACWLITGIAFFTFIGTLVWFRTWPWMIPMYTAEVLFILSSLWIENFKWKRQKRYFKLREENPKTHLKEVQCMHLQHITQKPAGNFAAVVKEIADLRTNQIRFSPPKINYWRLVYDPDSKARLISITLASLALFVALVSRTTDIELPSILEFMAHDSFGGYLINLLGIAIGLYVIFFGIYYAYSQIKAFAMSWLARWNWQLTEDYVLEHFVTALVNRHAPVNWQ</sequence>
<gene>
    <name evidence="2" type="ORF">P353_09890</name>
</gene>
<feature type="transmembrane region" description="Helical" evidence="1">
    <location>
        <begin position="143"/>
        <end position="160"/>
    </location>
</feature>
<proteinExistence type="predicted"/>
<dbReference type="AlphaFoldDB" id="A0A096GZG4"/>
<evidence type="ECO:0000256" key="1">
    <source>
        <dbReference type="SAM" id="Phobius"/>
    </source>
</evidence>
<evidence type="ECO:0000313" key="3">
    <source>
        <dbReference type="Proteomes" id="UP000029553"/>
    </source>
</evidence>
<keyword evidence="1" id="KW-1133">Transmembrane helix</keyword>
<keyword evidence="1" id="KW-0812">Transmembrane</keyword>
<feature type="transmembrane region" description="Helical" evidence="1">
    <location>
        <begin position="180"/>
        <end position="205"/>
    </location>
</feature>
<organism evidence="2 3">
    <name type="scientific">Comamonas testosteroni</name>
    <name type="common">Pseudomonas testosteroni</name>
    <dbReference type="NCBI Taxonomy" id="285"/>
    <lineage>
        <taxon>Bacteria</taxon>
        <taxon>Pseudomonadati</taxon>
        <taxon>Pseudomonadota</taxon>
        <taxon>Betaproteobacteria</taxon>
        <taxon>Burkholderiales</taxon>
        <taxon>Comamonadaceae</taxon>
        <taxon>Comamonas</taxon>
    </lineage>
</organism>
<reference evidence="2 3" key="1">
    <citation type="submission" date="2013-09" db="EMBL/GenBank/DDBJ databases">
        <title>High correlation between genotypes and phenotypes of environmental bacteria Comamonas testosteroni strains.</title>
        <authorList>
            <person name="Liu L."/>
            <person name="Zhu W."/>
            <person name="Xia X."/>
            <person name="Xu B."/>
            <person name="Luo M."/>
            <person name="Wang G."/>
        </authorList>
    </citation>
    <scope>NUCLEOTIDE SEQUENCE [LARGE SCALE GENOMIC DNA]</scope>
    <source>
        <strain evidence="2 3">JL40</strain>
    </source>
</reference>
<accession>A0A096GZG4</accession>
<feature type="transmembrane region" description="Helical" evidence="1">
    <location>
        <begin position="48"/>
        <end position="66"/>
    </location>
</feature>
<dbReference type="Proteomes" id="UP000029553">
    <property type="component" value="Unassembled WGS sequence"/>
</dbReference>
<keyword evidence="1" id="KW-0472">Membrane</keyword>
<feature type="transmembrane region" description="Helical" evidence="1">
    <location>
        <begin position="21"/>
        <end position="42"/>
    </location>
</feature>
<comment type="caution">
    <text evidence="2">The sequence shown here is derived from an EMBL/GenBank/DDBJ whole genome shotgun (WGS) entry which is preliminary data.</text>
</comment>
<dbReference type="EMBL" id="AWOR01000043">
    <property type="protein sequence ID" value="KGH30555.1"/>
    <property type="molecule type" value="Genomic_DNA"/>
</dbReference>
<evidence type="ECO:0000313" key="2">
    <source>
        <dbReference type="EMBL" id="KGH30555.1"/>
    </source>
</evidence>
<name>A0A096GZG4_COMTE</name>